<accession>A0A3N4S699</accession>
<keyword evidence="5" id="KW-1185">Reference proteome</keyword>
<keyword evidence="1" id="KW-0808">Transferase</keyword>
<keyword evidence="1" id="KW-0723">Serine/threonine-protein kinase</keyword>
<dbReference type="PANTHER" id="PTHR35526:SF3">
    <property type="entry name" value="ANTI-SIGMA-F FACTOR RSBW"/>
    <property type="match status" value="1"/>
</dbReference>
<dbReference type="Gene3D" id="3.30.565.10">
    <property type="entry name" value="Histidine kinase-like ATPase, C-terminal domain"/>
    <property type="match status" value="1"/>
</dbReference>
<feature type="region of interest" description="Disordered" evidence="2">
    <location>
        <begin position="77"/>
        <end position="97"/>
    </location>
</feature>
<proteinExistence type="predicted"/>
<keyword evidence="1" id="KW-0418">Kinase</keyword>
<evidence type="ECO:0000256" key="2">
    <source>
        <dbReference type="SAM" id="MobiDB-lite"/>
    </source>
</evidence>
<protein>
    <submittedName>
        <fullName evidence="4">Anti-sigma regulatory factor (Ser/Thr protein kinase)</fullName>
    </submittedName>
</protein>
<comment type="caution">
    <text evidence="4">The sequence shown here is derived from an EMBL/GenBank/DDBJ whole genome shotgun (WGS) entry which is preliminary data.</text>
</comment>
<reference evidence="4 5" key="1">
    <citation type="submission" date="2018-11" db="EMBL/GenBank/DDBJ databases">
        <title>Sequencing the genomes of 1000 actinobacteria strains.</title>
        <authorList>
            <person name="Klenk H.-P."/>
        </authorList>
    </citation>
    <scope>NUCLEOTIDE SEQUENCE [LARGE SCALE GENOMIC DNA]</scope>
    <source>
        <strain evidence="4 5">DSM 44781</strain>
    </source>
</reference>
<dbReference type="Proteomes" id="UP000266906">
    <property type="component" value="Unassembled WGS sequence"/>
</dbReference>
<dbReference type="InterPro" id="IPR050267">
    <property type="entry name" value="Anti-sigma-factor_SerPK"/>
</dbReference>
<sequence length="129" mass="13484">MKALTVDLDGTAGCPRRARAAASAYLEQLAARRPAAGADARRAVLLAVSELVTNAVRHAPGPLTLVLTAPEGAVGITVSDTSPLPPRPRRGDLAGQGGGFGWTSVQRLSLRSHVVTRHDGKDVHVLLPW</sequence>
<dbReference type="EMBL" id="RKQG01000001">
    <property type="protein sequence ID" value="RPE31904.1"/>
    <property type="molecule type" value="Genomic_DNA"/>
</dbReference>
<gene>
    <name evidence="4" type="ORF">EDD38_0145</name>
</gene>
<dbReference type="CDD" id="cd16936">
    <property type="entry name" value="HATPase_RsbW-like"/>
    <property type="match status" value="1"/>
</dbReference>
<dbReference type="SUPFAM" id="SSF55874">
    <property type="entry name" value="ATPase domain of HSP90 chaperone/DNA topoisomerase II/histidine kinase"/>
    <property type="match status" value="1"/>
</dbReference>
<organism evidence="4 5">
    <name type="scientific">Kitasatospora cineracea</name>
    <dbReference type="NCBI Taxonomy" id="88074"/>
    <lineage>
        <taxon>Bacteria</taxon>
        <taxon>Bacillati</taxon>
        <taxon>Actinomycetota</taxon>
        <taxon>Actinomycetes</taxon>
        <taxon>Kitasatosporales</taxon>
        <taxon>Streptomycetaceae</taxon>
        <taxon>Kitasatospora</taxon>
    </lineage>
</organism>
<evidence type="ECO:0000259" key="3">
    <source>
        <dbReference type="Pfam" id="PF13581"/>
    </source>
</evidence>
<dbReference type="AlphaFoldDB" id="A0A3N4S699"/>
<dbReference type="InterPro" id="IPR003594">
    <property type="entry name" value="HATPase_dom"/>
</dbReference>
<dbReference type="InterPro" id="IPR036890">
    <property type="entry name" value="HATPase_C_sf"/>
</dbReference>
<feature type="domain" description="Histidine kinase/HSP90-like ATPase" evidence="3">
    <location>
        <begin position="19"/>
        <end position="123"/>
    </location>
</feature>
<dbReference type="Pfam" id="PF13581">
    <property type="entry name" value="HATPase_c_2"/>
    <property type="match status" value="1"/>
</dbReference>
<name>A0A3N4S699_9ACTN</name>
<evidence type="ECO:0000313" key="4">
    <source>
        <dbReference type="EMBL" id="RPE31904.1"/>
    </source>
</evidence>
<dbReference type="GO" id="GO:0004674">
    <property type="term" value="F:protein serine/threonine kinase activity"/>
    <property type="evidence" value="ECO:0007669"/>
    <property type="project" value="UniProtKB-KW"/>
</dbReference>
<dbReference type="RefSeq" id="WP_123817028.1">
    <property type="nucleotide sequence ID" value="NZ_RKQG01000001.1"/>
</dbReference>
<dbReference type="PANTHER" id="PTHR35526">
    <property type="entry name" value="ANTI-SIGMA-F FACTOR RSBW-RELATED"/>
    <property type="match status" value="1"/>
</dbReference>
<evidence type="ECO:0000313" key="5">
    <source>
        <dbReference type="Proteomes" id="UP000266906"/>
    </source>
</evidence>
<evidence type="ECO:0000256" key="1">
    <source>
        <dbReference type="ARBA" id="ARBA00022527"/>
    </source>
</evidence>